<name>A0A2T5JFL8_9SPHI</name>
<protein>
    <submittedName>
        <fullName evidence="1">TonB-like protein</fullName>
    </submittedName>
</protein>
<evidence type="ECO:0000313" key="2">
    <source>
        <dbReference type="Proteomes" id="UP000244168"/>
    </source>
</evidence>
<comment type="caution">
    <text evidence="1">The sequence shown here is derived from an EMBL/GenBank/DDBJ whole genome shotgun (WGS) entry which is preliminary data.</text>
</comment>
<dbReference type="AlphaFoldDB" id="A0A2T5JFL8"/>
<dbReference type="SUPFAM" id="SSF74653">
    <property type="entry name" value="TolA/TonB C-terminal domain"/>
    <property type="match status" value="1"/>
</dbReference>
<dbReference type="OrthoDB" id="9814002at2"/>
<accession>A0A2T5JFL8</accession>
<dbReference type="RefSeq" id="WP_107826614.1">
    <property type="nucleotide sequence ID" value="NZ_CP160205.1"/>
</dbReference>
<reference evidence="1 2" key="1">
    <citation type="submission" date="2018-04" db="EMBL/GenBank/DDBJ databases">
        <title>Genomic Encyclopedia of Archaeal and Bacterial Type Strains, Phase II (KMG-II): from individual species to whole genera.</title>
        <authorList>
            <person name="Goeker M."/>
        </authorList>
    </citation>
    <scope>NUCLEOTIDE SEQUENCE [LARGE SCALE GENOMIC DNA]</scope>
    <source>
        <strain evidence="1 2">DSM 26809</strain>
    </source>
</reference>
<evidence type="ECO:0000313" key="1">
    <source>
        <dbReference type="EMBL" id="PTR01205.1"/>
    </source>
</evidence>
<keyword evidence="2" id="KW-1185">Reference proteome</keyword>
<sequence length="164" mass="18101">MIEVLERGRMFCKTWPAHKSLSLFIVTLALTGLFKTAGAQQNVTDNKAPIVPKELMMADANSAQYPGGVDQFYKYILTNVTPDASCVPGKVVYVYFWVDKEGNISKAKIRSKMLSDAMRKQIIAVFEKAPKWTPAQQNGSTVRESFVCPVMFMGAGAKTALAKN</sequence>
<dbReference type="EMBL" id="QAOQ01000001">
    <property type="protein sequence ID" value="PTR01205.1"/>
    <property type="molecule type" value="Genomic_DNA"/>
</dbReference>
<proteinExistence type="predicted"/>
<gene>
    <name evidence="1" type="ORF">C8P68_101439</name>
</gene>
<dbReference type="Gene3D" id="3.30.1150.10">
    <property type="match status" value="1"/>
</dbReference>
<organism evidence="1 2">
    <name type="scientific">Mucilaginibacter yixingensis</name>
    <dbReference type="NCBI Taxonomy" id="1295612"/>
    <lineage>
        <taxon>Bacteria</taxon>
        <taxon>Pseudomonadati</taxon>
        <taxon>Bacteroidota</taxon>
        <taxon>Sphingobacteriia</taxon>
        <taxon>Sphingobacteriales</taxon>
        <taxon>Sphingobacteriaceae</taxon>
        <taxon>Mucilaginibacter</taxon>
    </lineage>
</organism>
<dbReference type="Proteomes" id="UP000244168">
    <property type="component" value="Unassembled WGS sequence"/>
</dbReference>